<keyword evidence="4" id="KW-0472">Membrane</keyword>
<dbReference type="PANTHER" id="PTHR43630">
    <property type="entry name" value="POLY-BETA-1,6-N-ACETYL-D-GLUCOSAMINE SYNTHASE"/>
    <property type="match status" value="1"/>
</dbReference>
<comment type="similarity">
    <text evidence="1">Belongs to the glycosyltransferase 2 family.</text>
</comment>
<feature type="transmembrane region" description="Helical" evidence="4">
    <location>
        <begin position="433"/>
        <end position="456"/>
    </location>
</feature>
<dbReference type="EMBL" id="CP009933">
    <property type="protein sequence ID" value="AKA69657.1"/>
    <property type="molecule type" value="Genomic_DNA"/>
</dbReference>
<keyword evidence="6" id="KW-1185">Reference proteome</keyword>
<feature type="transmembrane region" description="Helical" evidence="4">
    <location>
        <begin position="392"/>
        <end position="409"/>
    </location>
</feature>
<evidence type="ECO:0000256" key="4">
    <source>
        <dbReference type="SAM" id="Phobius"/>
    </source>
</evidence>
<feature type="transmembrane region" description="Helical" evidence="4">
    <location>
        <begin position="12"/>
        <end position="36"/>
    </location>
</feature>
<sequence length="512" mass="59490">MKEFISMMGEFVYNFVICGINVFQVSVIILTMYYLIISLFGFYKKEDKEAENCKPEKKFALLVAAHDEEMVIGKIVDSLKELDYPKDLYDIFVIADNCTDKTAEIARKHGGNVYERNVSDKRGKGYALEWMFARVFKMDTKYDAIAIFDADNLVSKNFLNEMNYKLLKGYKVVQGYIDSKNPDDSWITQSYSISFWTANRLFQLGRSNLGLSSQIGGTGFCMDTETLKKLGWGSTCLTEDLEFTCKLVLNGHKVGWAHNAIVYDEKPLTLKQSWNQRKRWMQGFADVFSRFFVRLMKKAVKERSFITLDCALYTMQPYFTLFMAASALISLIKGFSGIDVITLDGIFRDIFYSSQSSYSQYAWMIFSIGQFLFTPIVMLLETKLSKKMFGVFALYSLNAVVFSEIFRYLRDDGKYKEFLITHHLAIENVNKGYIIPSIEYTVLITIIYIMVFVIIIGMIDRRYSLKIFIWYMLFSIYTLTWIPITVQGILNKDKKEWSHTKHIRQISIQEVE</sequence>
<feature type="transmembrane region" description="Helical" evidence="4">
    <location>
        <begin position="318"/>
        <end position="341"/>
    </location>
</feature>
<keyword evidence="4" id="KW-0812">Transmembrane</keyword>
<feature type="transmembrane region" description="Helical" evidence="4">
    <location>
        <begin position="361"/>
        <end position="380"/>
    </location>
</feature>
<keyword evidence="3 5" id="KW-0808">Transferase</keyword>
<dbReference type="GO" id="GO:0016757">
    <property type="term" value="F:glycosyltransferase activity"/>
    <property type="evidence" value="ECO:0007669"/>
    <property type="project" value="UniProtKB-KW"/>
</dbReference>
<evidence type="ECO:0000256" key="2">
    <source>
        <dbReference type="ARBA" id="ARBA00022676"/>
    </source>
</evidence>
<evidence type="ECO:0000313" key="6">
    <source>
        <dbReference type="Proteomes" id="UP000033115"/>
    </source>
</evidence>
<name>A0A0E3M8D0_CLOSL</name>
<dbReference type="AlphaFoldDB" id="A0A0E3M8D0"/>
<evidence type="ECO:0000256" key="3">
    <source>
        <dbReference type="ARBA" id="ARBA00022679"/>
    </source>
</evidence>
<accession>A0A0E3M8D0</accession>
<organism evidence="5 6">
    <name type="scientific">Clostridium scatologenes</name>
    <dbReference type="NCBI Taxonomy" id="1548"/>
    <lineage>
        <taxon>Bacteria</taxon>
        <taxon>Bacillati</taxon>
        <taxon>Bacillota</taxon>
        <taxon>Clostridia</taxon>
        <taxon>Eubacteriales</taxon>
        <taxon>Clostridiaceae</taxon>
        <taxon>Clostridium</taxon>
    </lineage>
</organism>
<dbReference type="Proteomes" id="UP000033115">
    <property type="component" value="Chromosome"/>
</dbReference>
<proteinExistence type="inferred from homology"/>
<evidence type="ECO:0000256" key="1">
    <source>
        <dbReference type="ARBA" id="ARBA00006739"/>
    </source>
</evidence>
<dbReference type="HOGENOM" id="CLU_023978_1_1_9"/>
<feature type="transmembrane region" description="Helical" evidence="4">
    <location>
        <begin position="468"/>
        <end position="490"/>
    </location>
</feature>
<dbReference type="CDD" id="cd06438">
    <property type="entry name" value="EpsO_like"/>
    <property type="match status" value="1"/>
</dbReference>
<dbReference type="InterPro" id="IPR029044">
    <property type="entry name" value="Nucleotide-diphossugar_trans"/>
</dbReference>
<evidence type="ECO:0000313" key="5">
    <source>
        <dbReference type="EMBL" id="AKA69657.1"/>
    </source>
</evidence>
<gene>
    <name evidence="5" type="ORF">CSCA_2532</name>
</gene>
<dbReference type="KEGG" id="csq:CSCA_2532"/>
<reference evidence="5 6" key="1">
    <citation type="journal article" date="2015" name="J. Biotechnol.">
        <title>Complete genome sequence of a malodorant-producing acetogen, Clostridium scatologenes ATCC 25775(T).</title>
        <authorList>
            <person name="Zhu Z."/>
            <person name="Guo T."/>
            <person name="Zheng H."/>
            <person name="Song T."/>
            <person name="Ouyang P."/>
            <person name="Xie J."/>
        </authorList>
    </citation>
    <scope>NUCLEOTIDE SEQUENCE [LARGE SCALE GENOMIC DNA]</scope>
    <source>
        <strain evidence="5 6">ATCC 25775</strain>
    </source>
</reference>
<dbReference type="Pfam" id="PF13641">
    <property type="entry name" value="Glyco_tranf_2_3"/>
    <property type="match status" value="1"/>
</dbReference>
<keyword evidence="4" id="KW-1133">Transmembrane helix</keyword>
<dbReference type="PANTHER" id="PTHR43630:SF1">
    <property type="entry name" value="POLY-BETA-1,6-N-ACETYL-D-GLUCOSAMINE SYNTHASE"/>
    <property type="match status" value="1"/>
</dbReference>
<dbReference type="STRING" id="1548.CSCA_2532"/>
<protein>
    <submittedName>
        <fullName evidence="5">Glycosyl transferase family 2</fullName>
    </submittedName>
</protein>
<dbReference type="Gene3D" id="3.90.550.10">
    <property type="entry name" value="Spore Coat Polysaccharide Biosynthesis Protein SpsA, Chain A"/>
    <property type="match status" value="1"/>
</dbReference>
<keyword evidence="2" id="KW-0328">Glycosyltransferase</keyword>
<dbReference type="SUPFAM" id="SSF53448">
    <property type="entry name" value="Nucleotide-diphospho-sugar transferases"/>
    <property type="match status" value="1"/>
</dbReference>